<dbReference type="OrthoDB" id="517516at2"/>
<accession>A0A2A2TCM9</accession>
<evidence type="ECO:0000313" key="3">
    <source>
        <dbReference type="Proteomes" id="UP000218238"/>
    </source>
</evidence>
<dbReference type="EMBL" id="NTFS01000401">
    <property type="protein sequence ID" value="PAX51408.1"/>
    <property type="molecule type" value="Genomic_DNA"/>
</dbReference>
<sequence>MRGSSANQPVNQSVQVNSRVEPEISTHNIAGYFVLGIPIVLLISIIGYKKYRIVTLRRRIEKLERLWHIDIDKKTH</sequence>
<keyword evidence="1" id="KW-0472">Membrane</keyword>
<name>A0A2A2TCM9_9CYAN</name>
<gene>
    <name evidence="2" type="ORF">CK510_24950</name>
</gene>
<feature type="transmembrane region" description="Helical" evidence="1">
    <location>
        <begin position="29"/>
        <end position="48"/>
    </location>
</feature>
<keyword evidence="1" id="KW-1133">Transmembrane helix</keyword>
<comment type="caution">
    <text evidence="2">The sequence shown here is derived from an EMBL/GenBank/DDBJ whole genome shotgun (WGS) entry which is preliminary data.</text>
</comment>
<evidence type="ECO:0000256" key="1">
    <source>
        <dbReference type="SAM" id="Phobius"/>
    </source>
</evidence>
<evidence type="ECO:0000313" key="2">
    <source>
        <dbReference type="EMBL" id="PAX51408.1"/>
    </source>
</evidence>
<protein>
    <submittedName>
        <fullName evidence="2">Uncharacterized protein</fullName>
    </submittedName>
</protein>
<dbReference type="AlphaFoldDB" id="A0A2A2TCM9"/>
<dbReference type="RefSeq" id="WP_095724245.1">
    <property type="nucleotide sequence ID" value="NZ_NTFS01000401.1"/>
</dbReference>
<reference evidence="2 3" key="1">
    <citation type="submission" date="2017-08" db="EMBL/GenBank/DDBJ databases">
        <title>Draft genome sequence of filamentous cyanobacterium Calothrix elsteri CCALA 953.</title>
        <authorList>
            <person name="Gagunashvili A.N."/>
            <person name="Elster J."/>
            <person name="Andresson O.S."/>
        </authorList>
    </citation>
    <scope>NUCLEOTIDE SEQUENCE [LARGE SCALE GENOMIC DNA]</scope>
    <source>
        <strain evidence="2 3">CCALA 953</strain>
    </source>
</reference>
<keyword evidence="3" id="KW-1185">Reference proteome</keyword>
<dbReference type="Proteomes" id="UP000218238">
    <property type="component" value="Unassembled WGS sequence"/>
</dbReference>
<organism evidence="2 3">
    <name type="scientific">Brunnivagina elsteri CCALA 953</name>
    <dbReference type="NCBI Taxonomy" id="987040"/>
    <lineage>
        <taxon>Bacteria</taxon>
        <taxon>Bacillati</taxon>
        <taxon>Cyanobacteriota</taxon>
        <taxon>Cyanophyceae</taxon>
        <taxon>Nostocales</taxon>
        <taxon>Calotrichaceae</taxon>
        <taxon>Brunnivagina</taxon>
    </lineage>
</organism>
<proteinExistence type="predicted"/>
<keyword evidence="1" id="KW-0812">Transmembrane</keyword>